<dbReference type="Gene3D" id="2.40.30.110">
    <property type="entry name" value="Aminomethyltransferase beta-barrel domains"/>
    <property type="match status" value="1"/>
</dbReference>
<dbReference type="GO" id="GO:0005829">
    <property type="term" value="C:cytosol"/>
    <property type="evidence" value="ECO:0007669"/>
    <property type="project" value="TreeGrafter"/>
</dbReference>
<dbReference type="InterPro" id="IPR029043">
    <property type="entry name" value="GcvT/YgfZ_C"/>
</dbReference>
<dbReference type="Gene3D" id="4.10.1250.10">
    <property type="entry name" value="Aminomethyltransferase fragment"/>
    <property type="match status" value="1"/>
</dbReference>
<dbReference type="InterPro" id="IPR028896">
    <property type="entry name" value="GcvT/YgfZ/DmdA"/>
</dbReference>
<dbReference type="EC" id="2.1.2.10" evidence="2"/>
<gene>
    <name evidence="9" type="ORF">UFOPK1740_00127</name>
</gene>
<dbReference type="FunFam" id="4.10.1250.10:FF:000001">
    <property type="entry name" value="Aminomethyltransferase"/>
    <property type="match status" value="1"/>
</dbReference>
<dbReference type="SUPFAM" id="SSF103025">
    <property type="entry name" value="Folate-binding domain"/>
    <property type="match status" value="1"/>
</dbReference>
<dbReference type="Pfam" id="PF08669">
    <property type="entry name" value="GCV_T_C"/>
    <property type="match status" value="1"/>
</dbReference>
<dbReference type="EMBL" id="CAEZTU010000003">
    <property type="protein sequence ID" value="CAB4569781.1"/>
    <property type="molecule type" value="Genomic_DNA"/>
</dbReference>
<comment type="catalytic activity">
    <reaction evidence="6">
        <text>N(6)-[(R)-S(8)-aminomethyldihydrolipoyl]-L-lysyl-[protein] + (6S)-5,6,7,8-tetrahydrofolate = N(6)-[(R)-dihydrolipoyl]-L-lysyl-[protein] + (6R)-5,10-methylene-5,6,7,8-tetrahydrofolate + NH4(+)</text>
        <dbReference type="Rhea" id="RHEA:16945"/>
        <dbReference type="Rhea" id="RHEA-COMP:10475"/>
        <dbReference type="Rhea" id="RHEA-COMP:10492"/>
        <dbReference type="ChEBI" id="CHEBI:15636"/>
        <dbReference type="ChEBI" id="CHEBI:28938"/>
        <dbReference type="ChEBI" id="CHEBI:57453"/>
        <dbReference type="ChEBI" id="CHEBI:83100"/>
        <dbReference type="ChEBI" id="CHEBI:83143"/>
        <dbReference type="EC" id="2.1.2.10"/>
    </reaction>
</comment>
<evidence type="ECO:0000259" key="8">
    <source>
        <dbReference type="Pfam" id="PF08669"/>
    </source>
</evidence>
<keyword evidence="4" id="KW-0808">Transferase</keyword>
<dbReference type="GO" id="GO:0006546">
    <property type="term" value="P:glycine catabolic process"/>
    <property type="evidence" value="ECO:0007669"/>
    <property type="project" value="InterPro"/>
</dbReference>
<evidence type="ECO:0000259" key="7">
    <source>
        <dbReference type="Pfam" id="PF01571"/>
    </source>
</evidence>
<dbReference type="HAMAP" id="MF_00259">
    <property type="entry name" value="GcvT"/>
    <property type="match status" value="1"/>
</dbReference>
<dbReference type="Gene3D" id="3.30.70.1400">
    <property type="entry name" value="Aminomethyltransferase beta-barrel domains"/>
    <property type="match status" value="1"/>
</dbReference>
<evidence type="ECO:0000256" key="6">
    <source>
        <dbReference type="ARBA" id="ARBA00047665"/>
    </source>
</evidence>
<evidence type="ECO:0000256" key="3">
    <source>
        <dbReference type="ARBA" id="ARBA00022576"/>
    </source>
</evidence>
<dbReference type="GO" id="GO:0004047">
    <property type="term" value="F:aminomethyltransferase activity"/>
    <property type="evidence" value="ECO:0007669"/>
    <property type="project" value="UniProtKB-EC"/>
</dbReference>
<dbReference type="NCBIfam" id="TIGR00528">
    <property type="entry name" value="gcvT"/>
    <property type="match status" value="1"/>
</dbReference>
<dbReference type="AlphaFoldDB" id="A0A6J6E076"/>
<organism evidence="9">
    <name type="scientific">freshwater metagenome</name>
    <dbReference type="NCBI Taxonomy" id="449393"/>
    <lineage>
        <taxon>unclassified sequences</taxon>
        <taxon>metagenomes</taxon>
        <taxon>ecological metagenomes</taxon>
    </lineage>
</organism>
<sequence length="368" mass="40162">MSDSAKLINSPLHIRHVEMGAKFAPFGGWQMPLEYTGSGVLAEHNATREAIGLFDVSHLGTATLIGENAAEQLNKILTNDINRIKPGQAQYSTLLSEDGTVVDDLIVYLRSKDEVLIIPNASNATKVLEIIKSNISKDIEMNNLHQDIAIIAIQGPKSFELVNDLGLPTDMQYMAFKDVSFLGQPITICRTGYTGEKGFELLIPAQAAINIWDEIISKGQKYGAKAVGLGARDTLRTEMGYPLHGQDISLNISPLEAGLSWAVSLEKSNFLGKDALLKQKANGIKRRLVGIKAVERAIPRSHMRVLDVDKKDIGEITSGTFSPTLKSGIALALVDSKIEINDKVFVDVRGNSLEFVVTKPPFVESKVR</sequence>
<feature type="domain" description="GCVT N-terminal" evidence="7">
    <location>
        <begin position="12"/>
        <end position="267"/>
    </location>
</feature>
<evidence type="ECO:0000256" key="1">
    <source>
        <dbReference type="ARBA" id="ARBA00008609"/>
    </source>
</evidence>
<dbReference type="PIRSF" id="PIRSF006487">
    <property type="entry name" value="GcvT"/>
    <property type="match status" value="1"/>
</dbReference>
<dbReference type="GO" id="GO:0005960">
    <property type="term" value="C:glycine cleavage complex"/>
    <property type="evidence" value="ECO:0007669"/>
    <property type="project" value="InterPro"/>
</dbReference>
<dbReference type="GO" id="GO:0008483">
    <property type="term" value="F:transaminase activity"/>
    <property type="evidence" value="ECO:0007669"/>
    <property type="project" value="UniProtKB-KW"/>
</dbReference>
<feature type="domain" description="Aminomethyltransferase C-terminal" evidence="8">
    <location>
        <begin position="286"/>
        <end position="363"/>
    </location>
</feature>
<evidence type="ECO:0000256" key="5">
    <source>
        <dbReference type="ARBA" id="ARBA00031395"/>
    </source>
</evidence>
<dbReference type="InterPro" id="IPR013977">
    <property type="entry name" value="GcvT_C"/>
</dbReference>
<dbReference type="Pfam" id="PF01571">
    <property type="entry name" value="GCV_T"/>
    <property type="match status" value="1"/>
</dbReference>
<name>A0A6J6E076_9ZZZZ</name>
<proteinExistence type="inferred from homology"/>
<dbReference type="NCBIfam" id="NF001567">
    <property type="entry name" value="PRK00389.1"/>
    <property type="match status" value="1"/>
</dbReference>
<keyword evidence="3" id="KW-0032">Aminotransferase</keyword>
<dbReference type="PANTHER" id="PTHR43757">
    <property type="entry name" value="AMINOMETHYLTRANSFERASE"/>
    <property type="match status" value="1"/>
</dbReference>
<evidence type="ECO:0000313" key="9">
    <source>
        <dbReference type="EMBL" id="CAB4569781.1"/>
    </source>
</evidence>
<accession>A0A6J6E076</accession>
<dbReference type="SUPFAM" id="SSF101790">
    <property type="entry name" value="Aminomethyltransferase beta-barrel domain"/>
    <property type="match status" value="1"/>
</dbReference>
<evidence type="ECO:0000256" key="4">
    <source>
        <dbReference type="ARBA" id="ARBA00022679"/>
    </source>
</evidence>
<evidence type="ECO:0000256" key="2">
    <source>
        <dbReference type="ARBA" id="ARBA00012616"/>
    </source>
</evidence>
<dbReference type="InterPro" id="IPR027266">
    <property type="entry name" value="TrmE/GcvT-like"/>
</dbReference>
<dbReference type="InterPro" id="IPR006223">
    <property type="entry name" value="GcvT"/>
</dbReference>
<reference evidence="9" key="1">
    <citation type="submission" date="2020-05" db="EMBL/GenBank/DDBJ databases">
        <authorList>
            <person name="Chiriac C."/>
            <person name="Salcher M."/>
            <person name="Ghai R."/>
            <person name="Kavagutti S V."/>
        </authorList>
    </citation>
    <scope>NUCLEOTIDE SEQUENCE</scope>
</reference>
<dbReference type="InterPro" id="IPR006222">
    <property type="entry name" value="GCVT_N"/>
</dbReference>
<protein>
    <recommendedName>
        <fullName evidence="2">aminomethyltransferase</fullName>
        <ecNumber evidence="2">2.1.2.10</ecNumber>
    </recommendedName>
    <alternativeName>
        <fullName evidence="5">Glycine cleavage system T protein</fullName>
    </alternativeName>
</protein>
<dbReference type="PANTHER" id="PTHR43757:SF2">
    <property type="entry name" value="AMINOMETHYLTRANSFERASE, MITOCHONDRIAL"/>
    <property type="match status" value="1"/>
</dbReference>
<dbReference type="Gene3D" id="3.30.1360.120">
    <property type="entry name" value="Probable tRNA modification gtpase trme, domain 1"/>
    <property type="match status" value="1"/>
</dbReference>
<dbReference type="InterPro" id="IPR022903">
    <property type="entry name" value="GcvT_bac"/>
</dbReference>
<comment type="similarity">
    <text evidence="1">Belongs to the GcvT family.</text>
</comment>